<evidence type="ECO:0000256" key="1">
    <source>
        <dbReference type="ARBA" id="ARBA00022475"/>
    </source>
</evidence>
<evidence type="ECO:0000256" key="4">
    <source>
        <dbReference type="ARBA" id="ARBA00023136"/>
    </source>
</evidence>
<keyword evidence="2" id="KW-0997">Cell inner membrane</keyword>
<keyword evidence="9" id="KW-1185">Reference proteome</keyword>
<keyword evidence="1" id="KW-1003">Cell membrane</keyword>
<dbReference type="InterPro" id="IPR029052">
    <property type="entry name" value="Metallo-depent_PP-like"/>
</dbReference>
<keyword evidence="3" id="KW-0479">Metal-binding</keyword>
<evidence type="ECO:0000256" key="6">
    <source>
        <dbReference type="SAM" id="MobiDB-lite"/>
    </source>
</evidence>
<evidence type="ECO:0000259" key="7">
    <source>
        <dbReference type="Pfam" id="PF00149"/>
    </source>
</evidence>
<dbReference type="Gene3D" id="3.60.21.10">
    <property type="match status" value="1"/>
</dbReference>
<protein>
    <submittedName>
        <fullName evidence="8">UDP-2,3-diacylglucosamine diphosphatase</fullName>
    </submittedName>
</protein>
<evidence type="ECO:0000313" key="9">
    <source>
        <dbReference type="Proteomes" id="UP000470384"/>
    </source>
</evidence>
<dbReference type="Proteomes" id="UP000470384">
    <property type="component" value="Unassembled WGS sequence"/>
</dbReference>
<dbReference type="AlphaFoldDB" id="A0A845Q7S5"/>
<proteinExistence type="predicted"/>
<reference evidence="8 9" key="1">
    <citation type="journal article" date="2016" name="Int. J. Syst. Evol. Microbiol.">
        <title>Pyruvatibacter mobilis gen. nov., sp. nov., a marine bacterium from the culture broth of Picochlorum sp. 122.</title>
        <authorList>
            <person name="Wang G."/>
            <person name="Tang M."/>
            <person name="Wu H."/>
            <person name="Dai S."/>
            <person name="Li T."/>
            <person name="Chen C."/>
            <person name="He H."/>
            <person name="Fan J."/>
            <person name="Xiang W."/>
            <person name="Li X."/>
        </authorList>
    </citation>
    <scope>NUCLEOTIDE SEQUENCE [LARGE SCALE GENOMIC DNA]</scope>
    <source>
        <strain evidence="8 9">GYP-11</strain>
    </source>
</reference>
<dbReference type="InterPro" id="IPR043461">
    <property type="entry name" value="LpxH-like"/>
</dbReference>
<keyword evidence="4" id="KW-0472">Membrane</keyword>
<dbReference type="OrthoDB" id="9802481at2"/>
<evidence type="ECO:0000256" key="2">
    <source>
        <dbReference type="ARBA" id="ARBA00022519"/>
    </source>
</evidence>
<dbReference type="PANTHER" id="PTHR34990:SF2">
    <property type="entry name" value="BLL8164 PROTEIN"/>
    <property type="match status" value="1"/>
</dbReference>
<evidence type="ECO:0000313" key="8">
    <source>
        <dbReference type="EMBL" id="NBG94703.1"/>
    </source>
</evidence>
<gene>
    <name evidence="8" type="ORF">GTQ45_03045</name>
</gene>
<comment type="caution">
    <text evidence="8">The sequence shown here is derived from an EMBL/GenBank/DDBJ whole genome shotgun (WGS) entry which is preliminary data.</text>
</comment>
<dbReference type="GO" id="GO:0009245">
    <property type="term" value="P:lipid A biosynthetic process"/>
    <property type="evidence" value="ECO:0007669"/>
    <property type="project" value="TreeGrafter"/>
</dbReference>
<dbReference type="GO" id="GO:0016020">
    <property type="term" value="C:membrane"/>
    <property type="evidence" value="ECO:0007669"/>
    <property type="project" value="GOC"/>
</dbReference>
<feature type="compositionally biased region" description="Polar residues" evidence="6">
    <location>
        <begin position="1"/>
        <end position="11"/>
    </location>
</feature>
<dbReference type="EMBL" id="WXYQ01000001">
    <property type="protein sequence ID" value="NBG94703.1"/>
    <property type="molecule type" value="Genomic_DNA"/>
</dbReference>
<dbReference type="InterPro" id="IPR004843">
    <property type="entry name" value="Calcineurin-like_PHP"/>
</dbReference>
<dbReference type="PANTHER" id="PTHR34990">
    <property type="entry name" value="UDP-2,3-DIACYLGLUCOSAMINE HYDROLASE-RELATED"/>
    <property type="match status" value="1"/>
</dbReference>
<keyword evidence="5" id="KW-0464">Manganese</keyword>
<dbReference type="GO" id="GO:0046872">
    <property type="term" value="F:metal ion binding"/>
    <property type="evidence" value="ECO:0007669"/>
    <property type="project" value="UniProtKB-KW"/>
</dbReference>
<evidence type="ECO:0000256" key="3">
    <source>
        <dbReference type="ARBA" id="ARBA00022723"/>
    </source>
</evidence>
<sequence length="390" mass="43254">MTLTGTLTRNASDAGKNTGKGGQDHPLRPKGFRERLSHFGLRGRGRKRVKRKHLIVRPPRKHRTLFISDTHLGTPGCKAELLADFLRHNEADTLYLVGDIIDGWRIRRSWYWNEAHNHVIQEILRKARKGTRVIYVPGNHDEALRDYVGVTLAGVEVINEDIHEAANGKRYLVLHGDQFDGVVRYAKWLAHVGDWAYNVALTCSSMLHTLRRSLGLSYWSLSAYLKHKVKNAVEYISNYEDAVAREARDRGVDGVVCGHIHHAEMREMDGVTYMNDGDWVESCTALAEDMNGTFTIIHWTRFAADQEAERMEREKALGLASASSSASASDDELPVGEPELATAAENTVIAASVADRAPDITAEDDDEEVVISGHVPVAASDMLKVAGGVA</sequence>
<name>A0A845Q7S5_9HYPH</name>
<evidence type="ECO:0000256" key="5">
    <source>
        <dbReference type="ARBA" id="ARBA00023211"/>
    </source>
</evidence>
<dbReference type="CDD" id="cd07398">
    <property type="entry name" value="MPP_YbbF-LpxH"/>
    <property type="match status" value="1"/>
</dbReference>
<dbReference type="GO" id="GO:0008758">
    <property type="term" value="F:UDP-2,3-diacylglucosamine hydrolase activity"/>
    <property type="evidence" value="ECO:0007669"/>
    <property type="project" value="TreeGrafter"/>
</dbReference>
<dbReference type="SUPFAM" id="SSF56300">
    <property type="entry name" value="Metallo-dependent phosphatases"/>
    <property type="match status" value="1"/>
</dbReference>
<organism evidence="8 9">
    <name type="scientific">Pyruvatibacter mobilis</name>
    <dbReference type="NCBI Taxonomy" id="1712261"/>
    <lineage>
        <taxon>Bacteria</taxon>
        <taxon>Pseudomonadati</taxon>
        <taxon>Pseudomonadota</taxon>
        <taxon>Alphaproteobacteria</taxon>
        <taxon>Hyphomicrobiales</taxon>
        <taxon>Parvibaculaceae</taxon>
        <taxon>Pyruvatibacter</taxon>
    </lineage>
</organism>
<feature type="domain" description="Calcineurin-like phosphoesterase" evidence="7">
    <location>
        <begin position="63"/>
        <end position="262"/>
    </location>
</feature>
<accession>A0A845Q7S5</accession>
<feature type="region of interest" description="Disordered" evidence="6">
    <location>
        <begin position="1"/>
        <end position="30"/>
    </location>
</feature>
<feature type="region of interest" description="Disordered" evidence="6">
    <location>
        <begin position="314"/>
        <end position="334"/>
    </location>
</feature>
<dbReference type="Pfam" id="PF00149">
    <property type="entry name" value="Metallophos"/>
    <property type="match status" value="1"/>
</dbReference>